<dbReference type="EMBL" id="HG994587">
    <property type="protein sequence ID" value="CAF3022451.1"/>
    <property type="molecule type" value="Genomic_DNA"/>
</dbReference>
<gene>
    <name evidence="1" type="ORF">LSAA_13842</name>
</gene>
<protein>
    <submittedName>
        <fullName evidence="1">(salmon louse) hypothetical protein</fullName>
    </submittedName>
</protein>
<dbReference type="InterPro" id="IPR013087">
    <property type="entry name" value="Znf_C2H2_type"/>
</dbReference>
<sequence length="265" mass="30018">MASIKVFLILLTLTALFSQSNGQIKNTQSPDEETHAPPQYITMLNILIVLLLEIRTRGVQQKLISGTNETLFWEYCNSVCNVAATADPAACHTLENQQCVDNGGTLWCATTLNSDGEAVGWGQLIIQPLDNLNNGYHSRMAPNSNYRMNYHVIMGRYIPLAGIDFNAFALYDVNYSVCCKHLFPTKTSYEVHRIQAHKDGMFKCQVLYCCCTFNQKDLLHKHEAEHHAEEQWGPISCFVCFTILPHPEENEGYVKYHTLMHTSHS</sequence>
<dbReference type="Proteomes" id="UP000675881">
    <property type="component" value="Chromosome 8"/>
</dbReference>
<organism evidence="1 2">
    <name type="scientific">Lepeophtheirus salmonis</name>
    <name type="common">Salmon louse</name>
    <name type="synonym">Caligus salmonis</name>
    <dbReference type="NCBI Taxonomy" id="72036"/>
    <lineage>
        <taxon>Eukaryota</taxon>
        <taxon>Metazoa</taxon>
        <taxon>Ecdysozoa</taxon>
        <taxon>Arthropoda</taxon>
        <taxon>Crustacea</taxon>
        <taxon>Multicrustacea</taxon>
        <taxon>Hexanauplia</taxon>
        <taxon>Copepoda</taxon>
        <taxon>Siphonostomatoida</taxon>
        <taxon>Caligidae</taxon>
        <taxon>Lepeophtheirus</taxon>
    </lineage>
</organism>
<evidence type="ECO:0000313" key="1">
    <source>
        <dbReference type="EMBL" id="CAF3022451.1"/>
    </source>
</evidence>
<dbReference type="AlphaFoldDB" id="A0A7R8D6Y6"/>
<dbReference type="PROSITE" id="PS50157">
    <property type="entry name" value="ZINC_FINGER_C2H2_2"/>
    <property type="match status" value="1"/>
</dbReference>
<proteinExistence type="predicted"/>
<accession>A0A7R8D6Y6</accession>
<dbReference type="PROSITE" id="PS00028">
    <property type="entry name" value="ZINC_FINGER_C2H2_1"/>
    <property type="match status" value="1"/>
</dbReference>
<evidence type="ECO:0000313" key="2">
    <source>
        <dbReference type="Proteomes" id="UP000675881"/>
    </source>
</evidence>
<reference evidence="1" key="1">
    <citation type="submission" date="2021-02" db="EMBL/GenBank/DDBJ databases">
        <authorList>
            <person name="Bekaert M."/>
        </authorList>
    </citation>
    <scope>NUCLEOTIDE SEQUENCE</scope>
    <source>
        <strain evidence="1">IoA-00</strain>
    </source>
</reference>
<keyword evidence="2" id="KW-1185">Reference proteome</keyword>
<name>A0A7R8D6Y6_LEPSM</name>